<dbReference type="InterPro" id="IPR016187">
    <property type="entry name" value="CTDL_fold"/>
</dbReference>
<name>A0A8T3CXD1_9TELE</name>
<evidence type="ECO:0000313" key="3">
    <source>
        <dbReference type="EMBL" id="KAI1887285.1"/>
    </source>
</evidence>
<proteinExistence type="predicted"/>
<dbReference type="Gene3D" id="3.10.100.10">
    <property type="entry name" value="Mannose-Binding Protein A, subunit A"/>
    <property type="match status" value="1"/>
</dbReference>
<dbReference type="InterPro" id="IPR001304">
    <property type="entry name" value="C-type_lectin-like"/>
</dbReference>
<protein>
    <recommendedName>
        <fullName evidence="2">C-type lectin domain-containing protein</fullName>
    </recommendedName>
</protein>
<dbReference type="Pfam" id="PF00059">
    <property type="entry name" value="Lectin_C"/>
    <property type="match status" value="1"/>
</dbReference>
<evidence type="ECO:0000256" key="1">
    <source>
        <dbReference type="ARBA" id="ARBA00023157"/>
    </source>
</evidence>
<dbReference type="PANTHER" id="PTHR22803">
    <property type="entry name" value="MANNOSE, PHOSPHOLIPASE, LECTIN RECEPTOR RELATED"/>
    <property type="match status" value="1"/>
</dbReference>
<organism evidence="3 4">
    <name type="scientific">Albula goreensis</name>
    <dbReference type="NCBI Taxonomy" id="1534307"/>
    <lineage>
        <taxon>Eukaryota</taxon>
        <taxon>Metazoa</taxon>
        <taxon>Chordata</taxon>
        <taxon>Craniata</taxon>
        <taxon>Vertebrata</taxon>
        <taxon>Euteleostomi</taxon>
        <taxon>Actinopterygii</taxon>
        <taxon>Neopterygii</taxon>
        <taxon>Teleostei</taxon>
        <taxon>Albuliformes</taxon>
        <taxon>Albulidae</taxon>
        <taxon>Albula</taxon>
    </lineage>
</organism>
<dbReference type="Proteomes" id="UP000829720">
    <property type="component" value="Unassembled WGS sequence"/>
</dbReference>
<evidence type="ECO:0000313" key="4">
    <source>
        <dbReference type="Proteomes" id="UP000829720"/>
    </source>
</evidence>
<gene>
    <name evidence="3" type="ORF">AGOR_G00188670</name>
</gene>
<keyword evidence="4" id="KW-1185">Reference proteome</keyword>
<dbReference type="AlphaFoldDB" id="A0A8T3CXD1"/>
<keyword evidence="1" id="KW-1015">Disulfide bond</keyword>
<feature type="domain" description="C-type lectin" evidence="2">
    <location>
        <begin position="1"/>
        <end position="73"/>
    </location>
</feature>
<accession>A0A8T3CXD1</accession>
<dbReference type="PROSITE" id="PS50041">
    <property type="entry name" value="C_TYPE_LECTIN_2"/>
    <property type="match status" value="1"/>
</dbReference>
<comment type="caution">
    <text evidence="3">The sequence shown here is derived from an EMBL/GenBank/DDBJ whole genome shotgun (WGS) entry which is preliminary data.</text>
</comment>
<dbReference type="InterPro" id="IPR050111">
    <property type="entry name" value="C-type_lectin/snaclec_domain"/>
</dbReference>
<dbReference type="InterPro" id="IPR018378">
    <property type="entry name" value="C-type_lectin_CS"/>
</dbReference>
<sequence length="77" mass="8574">MVTFLKDHNSVWIGLTDRENEGTWKWVDGTTLTTGYWRSGEPNNAGSGEDCAAMHPEGWNDLPCSDTTCWVCEKPAP</sequence>
<dbReference type="PROSITE" id="PS00615">
    <property type="entry name" value="C_TYPE_LECTIN_1"/>
    <property type="match status" value="1"/>
</dbReference>
<dbReference type="SUPFAM" id="SSF56436">
    <property type="entry name" value="C-type lectin-like"/>
    <property type="match status" value="1"/>
</dbReference>
<dbReference type="OrthoDB" id="8950604at2759"/>
<reference evidence="3" key="1">
    <citation type="submission" date="2021-01" db="EMBL/GenBank/DDBJ databases">
        <authorList>
            <person name="Zahm M."/>
            <person name="Roques C."/>
            <person name="Cabau C."/>
            <person name="Klopp C."/>
            <person name="Donnadieu C."/>
            <person name="Jouanno E."/>
            <person name="Lampietro C."/>
            <person name="Louis A."/>
            <person name="Herpin A."/>
            <person name="Echchiki A."/>
            <person name="Berthelot C."/>
            <person name="Parey E."/>
            <person name="Roest-Crollius H."/>
            <person name="Braasch I."/>
            <person name="Postlethwait J."/>
            <person name="Bobe J."/>
            <person name="Montfort J."/>
            <person name="Bouchez O."/>
            <person name="Begum T."/>
            <person name="Mejri S."/>
            <person name="Adams A."/>
            <person name="Chen W.-J."/>
            <person name="Guiguen Y."/>
        </authorList>
    </citation>
    <scope>NUCLEOTIDE SEQUENCE</scope>
    <source>
        <tissue evidence="3">Blood</tissue>
    </source>
</reference>
<evidence type="ECO:0000259" key="2">
    <source>
        <dbReference type="PROSITE" id="PS50041"/>
    </source>
</evidence>
<dbReference type="EMBL" id="JAERUA010000018">
    <property type="protein sequence ID" value="KAI1887285.1"/>
    <property type="molecule type" value="Genomic_DNA"/>
</dbReference>
<dbReference type="InterPro" id="IPR016186">
    <property type="entry name" value="C-type_lectin-like/link_sf"/>
</dbReference>